<feature type="non-terminal residue" evidence="2">
    <location>
        <position position="161"/>
    </location>
</feature>
<protein>
    <recommendedName>
        <fullName evidence="3">DUF3429 domain-containing protein</fullName>
    </recommendedName>
</protein>
<evidence type="ECO:0000256" key="1">
    <source>
        <dbReference type="SAM" id="Phobius"/>
    </source>
</evidence>
<feature type="transmembrane region" description="Helical" evidence="1">
    <location>
        <begin position="77"/>
        <end position="96"/>
    </location>
</feature>
<feature type="transmembrane region" description="Helical" evidence="1">
    <location>
        <begin position="45"/>
        <end position="65"/>
    </location>
</feature>
<organism evidence="2">
    <name type="scientific">marine metagenome</name>
    <dbReference type="NCBI Taxonomy" id="408172"/>
    <lineage>
        <taxon>unclassified sequences</taxon>
        <taxon>metagenomes</taxon>
        <taxon>ecological metagenomes</taxon>
    </lineage>
</organism>
<name>A0A382VR14_9ZZZZ</name>
<gene>
    <name evidence="2" type="ORF">METZ01_LOCUS401289</name>
</gene>
<dbReference type="EMBL" id="UINC01153620">
    <property type="protein sequence ID" value="SVD48435.1"/>
    <property type="molecule type" value="Genomic_DNA"/>
</dbReference>
<dbReference type="PANTHER" id="PTHR15887">
    <property type="entry name" value="TRANSMEMBRANE PROTEIN 69"/>
    <property type="match status" value="1"/>
</dbReference>
<feature type="transmembrane region" description="Helical" evidence="1">
    <location>
        <begin position="12"/>
        <end position="33"/>
    </location>
</feature>
<keyword evidence="1" id="KW-0472">Membrane</keyword>
<dbReference type="InterPro" id="IPR021836">
    <property type="entry name" value="DUF3429"/>
</dbReference>
<feature type="transmembrane region" description="Helical" evidence="1">
    <location>
        <begin position="131"/>
        <end position="151"/>
    </location>
</feature>
<dbReference type="PANTHER" id="PTHR15887:SF1">
    <property type="entry name" value="TRANSMEMBRANE PROTEIN 69"/>
    <property type="match status" value="1"/>
</dbReference>
<dbReference type="Pfam" id="PF11911">
    <property type="entry name" value="DUF3429"/>
    <property type="match status" value="1"/>
</dbReference>
<feature type="transmembrane region" description="Helical" evidence="1">
    <location>
        <begin position="103"/>
        <end position="125"/>
    </location>
</feature>
<accession>A0A382VR14</accession>
<evidence type="ECO:0008006" key="3">
    <source>
        <dbReference type="Google" id="ProtNLM"/>
    </source>
</evidence>
<reference evidence="2" key="1">
    <citation type="submission" date="2018-05" db="EMBL/GenBank/DDBJ databases">
        <authorList>
            <person name="Lanie J.A."/>
            <person name="Ng W.-L."/>
            <person name="Kazmierczak K.M."/>
            <person name="Andrzejewski T.M."/>
            <person name="Davidsen T.M."/>
            <person name="Wayne K.J."/>
            <person name="Tettelin H."/>
            <person name="Glass J.I."/>
            <person name="Rusch D."/>
            <person name="Podicherti R."/>
            <person name="Tsui H.-C.T."/>
            <person name="Winkler M.E."/>
        </authorList>
    </citation>
    <scope>NUCLEOTIDE SEQUENCE</scope>
</reference>
<evidence type="ECO:0000313" key="2">
    <source>
        <dbReference type="EMBL" id="SVD48435.1"/>
    </source>
</evidence>
<keyword evidence="1" id="KW-1133">Transmembrane helix</keyword>
<keyword evidence="1" id="KW-0812">Transmembrane</keyword>
<proteinExistence type="predicted"/>
<dbReference type="AlphaFoldDB" id="A0A382VR14"/>
<sequence>MLNEIRTAPWGVSVGGLAGLFVFFALALAITFGSPTLAINAYLQLIHFGVLILTFVGAVHWGLAINAKSQNIAAPPWWYPASTLPMVLGWLTLALVSPTTKILLLMVGFFGAFMLDVSASARGYAPLWYKNFRKFLTIGVLLALVVALWAIRMPSEGRFSG</sequence>